<dbReference type="Proteomes" id="UP001430700">
    <property type="component" value="Unassembled WGS sequence"/>
</dbReference>
<accession>A0ABS8M3B1</accession>
<evidence type="ECO:0000256" key="1">
    <source>
        <dbReference type="SAM" id="SignalP"/>
    </source>
</evidence>
<name>A0ABS8M3B1_9FLAO</name>
<dbReference type="EMBL" id="JAJJMN010000001">
    <property type="protein sequence ID" value="MCC9019222.1"/>
    <property type="molecule type" value="Genomic_DNA"/>
</dbReference>
<gene>
    <name evidence="2" type="ORF">LNQ34_15740</name>
</gene>
<protein>
    <submittedName>
        <fullName evidence="2">Uncharacterized protein</fullName>
    </submittedName>
</protein>
<reference evidence="2" key="1">
    <citation type="submission" date="2021-11" db="EMBL/GenBank/DDBJ databases">
        <title>Description of novel Flavobacterium species.</title>
        <authorList>
            <person name="Saticioglu I.B."/>
            <person name="Ay H."/>
            <person name="Altun S."/>
            <person name="Duman M."/>
        </authorList>
    </citation>
    <scope>NUCLEOTIDE SEQUENCE</scope>
    <source>
        <strain evidence="2">F-126</strain>
    </source>
</reference>
<keyword evidence="1" id="KW-0732">Signal</keyword>
<evidence type="ECO:0000313" key="2">
    <source>
        <dbReference type="EMBL" id="MCC9019222.1"/>
    </source>
</evidence>
<evidence type="ECO:0000313" key="3">
    <source>
        <dbReference type="Proteomes" id="UP001430700"/>
    </source>
</evidence>
<keyword evidence="3" id="KW-1185">Reference proteome</keyword>
<sequence>MKIKFIFLVVLLISNMSRSQITTTSALAPTFLDAGLGDLYLTSDTNQLYIGLSDGSLSLIGSGSWLLNGNSNATARSLLGTTNDIKVALKSNNNSLLELGRSSTLGLNYNSGSTNQYMAYLRRVGGVSPSLQFEVPAGTEYKPIFFMNTDGNFRLKAGAGTGFFEIGALGAGGASDGSDGSLEFIIGDKGNEPIIFKKNSVTDGTSEMMRIQGQGSGSTSTVRVGIFTGGVVANSVLQVGGSFSLPIRAVTASTTLTDTDYTVVLKSGTYSGTGVTLPTVSTCKGRIYVIKNFSGADITISAYISRTGVSSTTLANNTIYSFQSDNVDWQQIK</sequence>
<organism evidence="2 3">
    <name type="scientific">Flavobacterium lipolyticum</name>
    <dbReference type="NCBI Taxonomy" id="2893754"/>
    <lineage>
        <taxon>Bacteria</taxon>
        <taxon>Pseudomonadati</taxon>
        <taxon>Bacteroidota</taxon>
        <taxon>Flavobacteriia</taxon>
        <taxon>Flavobacteriales</taxon>
        <taxon>Flavobacteriaceae</taxon>
        <taxon>Flavobacterium</taxon>
    </lineage>
</organism>
<proteinExistence type="predicted"/>
<feature type="chain" id="PRO_5045758418" evidence="1">
    <location>
        <begin position="20"/>
        <end position="333"/>
    </location>
</feature>
<comment type="caution">
    <text evidence="2">The sequence shown here is derived from an EMBL/GenBank/DDBJ whole genome shotgun (WGS) entry which is preliminary data.</text>
</comment>
<feature type="signal peptide" evidence="1">
    <location>
        <begin position="1"/>
        <end position="19"/>
    </location>
</feature>
<dbReference type="RefSeq" id="WP_230000407.1">
    <property type="nucleotide sequence ID" value="NZ_JAJJMN010000001.1"/>
</dbReference>